<accession>A0A843WZ62</accession>
<comment type="caution">
    <text evidence="1">The sequence shown here is derived from an EMBL/GenBank/DDBJ whole genome shotgun (WGS) entry which is preliminary data.</text>
</comment>
<feature type="non-terminal residue" evidence="1">
    <location>
        <position position="149"/>
    </location>
</feature>
<dbReference type="EMBL" id="NMUH01005766">
    <property type="protein sequence ID" value="MQM13657.1"/>
    <property type="molecule type" value="Genomic_DNA"/>
</dbReference>
<evidence type="ECO:0000313" key="1">
    <source>
        <dbReference type="EMBL" id="MQM13657.1"/>
    </source>
</evidence>
<dbReference type="Proteomes" id="UP000652761">
    <property type="component" value="Unassembled WGS sequence"/>
</dbReference>
<dbReference type="AlphaFoldDB" id="A0A843WZ62"/>
<keyword evidence="2" id="KW-1185">Reference proteome</keyword>
<name>A0A843WZ62_COLES</name>
<protein>
    <submittedName>
        <fullName evidence="1">Uncharacterized protein</fullName>
    </submittedName>
</protein>
<organism evidence="1 2">
    <name type="scientific">Colocasia esculenta</name>
    <name type="common">Wild taro</name>
    <name type="synonym">Arum esculentum</name>
    <dbReference type="NCBI Taxonomy" id="4460"/>
    <lineage>
        <taxon>Eukaryota</taxon>
        <taxon>Viridiplantae</taxon>
        <taxon>Streptophyta</taxon>
        <taxon>Embryophyta</taxon>
        <taxon>Tracheophyta</taxon>
        <taxon>Spermatophyta</taxon>
        <taxon>Magnoliopsida</taxon>
        <taxon>Liliopsida</taxon>
        <taxon>Araceae</taxon>
        <taxon>Aroideae</taxon>
        <taxon>Colocasieae</taxon>
        <taxon>Colocasia</taxon>
    </lineage>
</organism>
<sequence>MKITMGLSIRRPERDRVPYRNQIATGRSRQVLMRFAIGRSVRWPKRDRVPCRDQIVTVTCVAAAVRMQPIGLWHSQMYNDYCYLHNLPKVQLGQFRLAIEALSFKDAHTCSIQVDFATLEIPDVVFLPPLHSLIMDSAVGTLIFQRAAR</sequence>
<reference evidence="1" key="1">
    <citation type="submission" date="2017-07" db="EMBL/GenBank/DDBJ databases">
        <title>Taro Niue Genome Assembly and Annotation.</title>
        <authorList>
            <person name="Atibalentja N."/>
            <person name="Keating K."/>
            <person name="Fields C.J."/>
        </authorList>
    </citation>
    <scope>NUCLEOTIDE SEQUENCE</scope>
    <source>
        <strain evidence="1">Niue_2</strain>
        <tissue evidence="1">Leaf</tissue>
    </source>
</reference>
<gene>
    <name evidence="1" type="ORF">Taro_046583</name>
</gene>
<evidence type="ECO:0000313" key="2">
    <source>
        <dbReference type="Proteomes" id="UP000652761"/>
    </source>
</evidence>
<proteinExistence type="predicted"/>